<comment type="similarity">
    <text evidence="1">Belongs to the DEAD box helicase family. DEAH subfamily.</text>
</comment>
<dbReference type="GO" id="GO:0071013">
    <property type="term" value="C:catalytic step 2 spliceosome"/>
    <property type="evidence" value="ECO:0007669"/>
    <property type="project" value="TreeGrafter"/>
</dbReference>
<dbReference type="InterPro" id="IPR014001">
    <property type="entry name" value="Helicase_ATP-bd"/>
</dbReference>
<dbReference type="InterPro" id="IPR001650">
    <property type="entry name" value="Helicase_C-like"/>
</dbReference>
<feature type="domain" description="Helicase C-terminal" evidence="12">
    <location>
        <begin position="261"/>
        <end position="437"/>
    </location>
</feature>
<evidence type="ECO:0000256" key="1">
    <source>
        <dbReference type="ARBA" id="ARBA00008792"/>
    </source>
</evidence>
<gene>
    <name evidence="13" type="ORF">BV898_10990</name>
</gene>
<dbReference type="GO" id="GO:0016787">
    <property type="term" value="F:hydrolase activity"/>
    <property type="evidence" value="ECO:0007669"/>
    <property type="project" value="UniProtKB-KW"/>
</dbReference>
<dbReference type="GO" id="GO:0003723">
    <property type="term" value="F:RNA binding"/>
    <property type="evidence" value="ECO:0007669"/>
    <property type="project" value="TreeGrafter"/>
</dbReference>
<dbReference type="GO" id="GO:0005524">
    <property type="term" value="F:ATP binding"/>
    <property type="evidence" value="ECO:0007669"/>
    <property type="project" value="UniProtKB-KW"/>
</dbReference>
<dbReference type="GO" id="GO:0003724">
    <property type="term" value="F:RNA helicase activity"/>
    <property type="evidence" value="ECO:0007669"/>
    <property type="project" value="UniProtKB-EC"/>
</dbReference>
<feature type="domain" description="Helicase ATP-binding" evidence="11">
    <location>
        <begin position="67"/>
        <end position="232"/>
    </location>
</feature>
<evidence type="ECO:0000313" key="13">
    <source>
        <dbReference type="EMBL" id="OQV14842.1"/>
    </source>
</evidence>
<dbReference type="OrthoDB" id="10253254at2759"/>
<dbReference type="EMBL" id="MTYJ01000098">
    <property type="protein sequence ID" value="OQV14842.1"/>
    <property type="molecule type" value="Genomic_DNA"/>
</dbReference>
<dbReference type="Gene3D" id="1.20.120.1080">
    <property type="match status" value="1"/>
</dbReference>
<dbReference type="PROSITE" id="PS51194">
    <property type="entry name" value="HELICASE_CTER"/>
    <property type="match status" value="1"/>
</dbReference>
<dbReference type="Gene3D" id="3.40.50.300">
    <property type="entry name" value="P-loop containing nucleotide triphosphate hydrolases"/>
    <property type="match status" value="2"/>
</dbReference>
<comment type="catalytic activity">
    <reaction evidence="9">
        <text>ATP + H2O = ADP + phosphate + H(+)</text>
        <dbReference type="Rhea" id="RHEA:13065"/>
        <dbReference type="ChEBI" id="CHEBI:15377"/>
        <dbReference type="ChEBI" id="CHEBI:15378"/>
        <dbReference type="ChEBI" id="CHEBI:30616"/>
        <dbReference type="ChEBI" id="CHEBI:43474"/>
        <dbReference type="ChEBI" id="CHEBI:456216"/>
        <dbReference type="EC" id="3.6.4.13"/>
    </reaction>
</comment>
<dbReference type="Pfam" id="PF00271">
    <property type="entry name" value="Helicase_C"/>
    <property type="match status" value="1"/>
</dbReference>
<evidence type="ECO:0000313" key="14">
    <source>
        <dbReference type="Proteomes" id="UP000192578"/>
    </source>
</evidence>
<dbReference type="InterPro" id="IPR011709">
    <property type="entry name" value="DEAD-box_helicase_OB_fold"/>
</dbReference>
<dbReference type="Pfam" id="PF07717">
    <property type="entry name" value="OB_NTP_bind"/>
    <property type="match status" value="1"/>
</dbReference>
<evidence type="ECO:0000256" key="3">
    <source>
        <dbReference type="ARBA" id="ARBA00022664"/>
    </source>
</evidence>
<keyword evidence="4" id="KW-0547">Nucleotide-binding</keyword>
<organism evidence="13 14">
    <name type="scientific">Hypsibius exemplaris</name>
    <name type="common">Freshwater tardigrade</name>
    <dbReference type="NCBI Taxonomy" id="2072580"/>
    <lineage>
        <taxon>Eukaryota</taxon>
        <taxon>Metazoa</taxon>
        <taxon>Ecdysozoa</taxon>
        <taxon>Tardigrada</taxon>
        <taxon>Eutardigrada</taxon>
        <taxon>Parachela</taxon>
        <taxon>Hypsibioidea</taxon>
        <taxon>Hypsibiidae</taxon>
        <taxon>Hypsibius</taxon>
    </lineage>
</organism>
<proteinExistence type="inferred from homology"/>
<dbReference type="AlphaFoldDB" id="A0A1W0WI40"/>
<dbReference type="EC" id="3.6.4.13" evidence="2"/>
<evidence type="ECO:0000259" key="12">
    <source>
        <dbReference type="PROSITE" id="PS51194"/>
    </source>
</evidence>
<accession>A0A1W0WI40</accession>
<dbReference type="SUPFAM" id="SSF52540">
    <property type="entry name" value="P-loop containing nucleoside triphosphate hydrolases"/>
    <property type="match status" value="1"/>
</dbReference>
<dbReference type="CDD" id="cd18791">
    <property type="entry name" value="SF2_C_RHA"/>
    <property type="match status" value="1"/>
</dbReference>
<dbReference type="Pfam" id="PF21010">
    <property type="entry name" value="HA2_C"/>
    <property type="match status" value="1"/>
</dbReference>
<reference evidence="14" key="1">
    <citation type="submission" date="2017-01" db="EMBL/GenBank/DDBJ databases">
        <title>Comparative genomics of anhydrobiosis in the tardigrade Hypsibius dujardini.</title>
        <authorList>
            <person name="Yoshida Y."/>
            <person name="Koutsovoulos G."/>
            <person name="Laetsch D."/>
            <person name="Stevens L."/>
            <person name="Kumar S."/>
            <person name="Horikawa D."/>
            <person name="Ishino K."/>
            <person name="Komine S."/>
            <person name="Tomita M."/>
            <person name="Blaxter M."/>
            <person name="Arakawa K."/>
        </authorList>
    </citation>
    <scope>NUCLEOTIDE SEQUENCE [LARGE SCALE GENOMIC DNA]</scope>
    <source>
        <strain evidence="14">Z151</strain>
    </source>
</reference>
<keyword evidence="8" id="KW-0508">mRNA splicing</keyword>
<dbReference type="GO" id="GO:0008380">
    <property type="term" value="P:RNA splicing"/>
    <property type="evidence" value="ECO:0007669"/>
    <property type="project" value="UniProtKB-KW"/>
</dbReference>
<dbReference type="SMART" id="SM00490">
    <property type="entry name" value="HELICc"/>
    <property type="match status" value="1"/>
</dbReference>
<keyword evidence="14" id="KW-1185">Reference proteome</keyword>
<keyword evidence="5" id="KW-0378">Hydrolase</keyword>
<dbReference type="PANTHER" id="PTHR18934">
    <property type="entry name" value="ATP-DEPENDENT RNA HELICASE"/>
    <property type="match status" value="1"/>
</dbReference>
<dbReference type="FunFam" id="3.40.50.300:FF:000578">
    <property type="entry name" value="probable ATP-dependent RNA helicase DHX35"/>
    <property type="match status" value="1"/>
</dbReference>
<name>A0A1W0WI40_HYPEX</name>
<evidence type="ECO:0000256" key="4">
    <source>
        <dbReference type="ARBA" id="ARBA00022741"/>
    </source>
</evidence>
<evidence type="ECO:0000256" key="7">
    <source>
        <dbReference type="ARBA" id="ARBA00022840"/>
    </source>
</evidence>
<evidence type="ECO:0000256" key="10">
    <source>
        <dbReference type="SAM" id="MobiDB-lite"/>
    </source>
</evidence>
<dbReference type="PROSITE" id="PS00690">
    <property type="entry name" value="DEAH_ATP_HELICASE"/>
    <property type="match status" value="1"/>
</dbReference>
<dbReference type="GO" id="GO:0006397">
    <property type="term" value="P:mRNA processing"/>
    <property type="evidence" value="ECO:0007669"/>
    <property type="project" value="UniProtKB-KW"/>
</dbReference>
<evidence type="ECO:0000259" key="11">
    <source>
        <dbReference type="PROSITE" id="PS51192"/>
    </source>
</evidence>
<feature type="region of interest" description="Disordered" evidence="10">
    <location>
        <begin position="1"/>
        <end position="31"/>
    </location>
</feature>
<dbReference type="InterPro" id="IPR048333">
    <property type="entry name" value="HA2_WH"/>
</dbReference>
<evidence type="ECO:0000256" key="8">
    <source>
        <dbReference type="ARBA" id="ARBA00023187"/>
    </source>
</evidence>
<evidence type="ECO:0000256" key="5">
    <source>
        <dbReference type="ARBA" id="ARBA00022801"/>
    </source>
</evidence>
<sequence length="710" mass="79188">MPPPPSGRSQFQKPADEAPQGPAWKEERGDAFGDSTVSSFVYNPWRHYSLDQQRQRLPIFKSRNSILYLLEKHQTVVVVGETGSGKTTQIPQYLLEAGWCKSPGMRIGITQPRRVAAITISQRVAEERGAPLGREVGYVVRFDDCSSPETKIKFITDGILVREMMADPLLKQYSVLMLDEAHERSIHTDIAMGLLRKILKKRDDLKVIVSSATLDAEALRDFFQSGPEGSPSATILTVEGRTFPVDVFYLNDPVANYMSATIDTILKIHRTQPLGDVLAFLTGQEEVDHVCQLLSEHSDGLERETGHRLTVVPLYGSLPPGDQLKAFELPPPKTRKIIVATNIAETSVTINGIVYVVDCGFVKIRAFNPLSGMDSLIIVATSRASAEQRAGRGGRNRPGKAYRLYTEDAFKSLEAATVPELQRTSLAPVILQLKALGVDNVLRFSYPAAPSAENMIQGMELLFGLGALDGEGALTEPLGLHMAELPLQPMLAKMVLGASEFQCTEEALSIAAMLQVENVFIKPARGEQKVNAERCRRKFSVLEGDHVTLLNVYAGFVKFGKSSQWCRQNFLHYKGLCRAVEIRRQLQKHLVKLKVRTSDTADRMEGALYDIDNIRRCIVSGFFANAAYLHPSGSYRTVRDDHELHIHPGSVLYAEKPPAWVVFNEVLQTTQEFMRDVTAIEPQWLYELAPHYYQYGTERQLSAKRAMEEA</sequence>
<dbReference type="SMART" id="SM00487">
    <property type="entry name" value="DEXDc"/>
    <property type="match status" value="1"/>
</dbReference>
<evidence type="ECO:0000256" key="2">
    <source>
        <dbReference type="ARBA" id="ARBA00012552"/>
    </source>
</evidence>
<keyword evidence="7" id="KW-0067">ATP-binding</keyword>
<dbReference type="InterPro" id="IPR007502">
    <property type="entry name" value="Helicase-assoc_dom"/>
</dbReference>
<dbReference type="Proteomes" id="UP000192578">
    <property type="component" value="Unassembled WGS sequence"/>
</dbReference>
<keyword evidence="3" id="KW-0507">mRNA processing</keyword>
<evidence type="ECO:0000256" key="6">
    <source>
        <dbReference type="ARBA" id="ARBA00022806"/>
    </source>
</evidence>
<keyword evidence="6 13" id="KW-0347">Helicase</keyword>
<comment type="caution">
    <text evidence="13">The sequence shown here is derived from an EMBL/GenBank/DDBJ whole genome shotgun (WGS) entry which is preliminary data.</text>
</comment>
<dbReference type="InterPro" id="IPR002464">
    <property type="entry name" value="DNA/RNA_helicase_DEAH_CS"/>
</dbReference>
<dbReference type="Pfam" id="PF00270">
    <property type="entry name" value="DEAD"/>
    <property type="match status" value="1"/>
</dbReference>
<protein>
    <recommendedName>
        <fullName evidence="2">RNA helicase</fullName>
        <ecNumber evidence="2">3.6.4.13</ecNumber>
    </recommendedName>
</protein>
<dbReference type="Pfam" id="PF04408">
    <property type="entry name" value="WHD_HA2"/>
    <property type="match status" value="1"/>
</dbReference>
<dbReference type="PANTHER" id="PTHR18934:SF136">
    <property type="entry name" value="ATP-DEPENDENT RNA HELICASE DHX35-RELATED"/>
    <property type="match status" value="1"/>
</dbReference>
<dbReference type="SMART" id="SM00847">
    <property type="entry name" value="HA2"/>
    <property type="match status" value="1"/>
</dbReference>
<dbReference type="PROSITE" id="PS51192">
    <property type="entry name" value="HELICASE_ATP_BIND_1"/>
    <property type="match status" value="1"/>
</dbReference>
<dbReference type="InterPro" id="IPR027417">
    <property type="entry name" value="P-loop_NTPase"/>
</dbReference>
<dbReference type="InterPro" id="IPR011545">
    <property type="entry name" value="DEAD/DEAH_box_helicase_dom"/>
</dbReference>
<evidence type="ECO:0000256" key="9">
    <source>
        <dbReference type="ARBA" id="ARBA00047984"/>
    </source>
</evidence>
<dbReference type="FunFam" id="3.40.50.300:FF:000007">
    <property type="entry name" value="Pre-mRNA-splicing factor ATP-dependent RNA helicase"/>
    <property type="match status" value="1"/>
</dbReference>